<evidence type="ECO:0000259" key="1">
    <source>
        <dbReference type="PROSITE" id="PS51819"/>
    </source>
</evidence>
<dbReference type="Pfam" id="PF00903">
    <property type="entry name" value="Glyoxalase"/>
    <property type="match status" value="1"/>
</dbReference>
<comment type="caution">
    <text evidence="2">The sequence shown here is derived from an EMBL/GenBank/DDBJ whole genome shotgun (WGS) entry which is preliminary data.</text>
</comment>
<dbReference type="RefSeq" id="WP_220196208.1">
    <property type="nucleotide sequence ID" value="NZ_BNJF01000002.1"/>
</dbReference>
<gene>
    <name evidence="2" type="primary">yraH</name>
    <name evidence="2" type="ORF">KSX_50230</name>
</gene>
<reference evidence="2" key="1">
    <citation type="submission" date="2020-10" db="EMBL/GenBank/DDBJ databases">
        <title>Taxonomic study of unclassified bacteria belonging to the class Ktedonobacteria.</title>
        <authorList>
            <person name="Yabe S."/>
            <person name="Wang C.M."/>
            <person name="Zheng Y."/>
            <person name="Sakai Y."/>
            <person name="Cavaletti L."/>
            <person name="Monciardini P."/>
            <person name="Donadio S."/>
        </authorList>
    </citation>
    <scope>NUCLEOTIDE SEQUENCE</scope>
    <source>
        <strain evidence="2">SOSP1-1</strain>
    </source>
</reference>
<dbReference type="AlphaFoldDB" id="A0A8J3I546"/>
<name>A0A8J3I546_9CHLR</name>
<dbReference type="SUPFAM" id="SSF54593">
    <property type="entry name" value="Glyoxalase/Bleomycin resistance protein/Dihydroxybiphenyl dioxygenase"/>
    <property type="match status" value="1"/>
</dbReference>
<dbReference type="PROSITE" id="PS51819">
    <property type="entry name" value="VOC"/>
    <property type="match status" value="1"/>
</dbReference>
<accession>A0A8J3I546</accession>
<keyword evidence="3" id="KW-1185">Reference proteome</keyword>
<dbReference type="EMBL" id="BNJF01000002">
    <property type="protein sequence ID" value="GHO46860.1"/>
    <property type="molecule type" value="Genomic_DNA"/>
</dbReference>
<dbReference type="InterPro" id="IPR037523">
    <property type="entry name" value="VOC_core"/>
</dbReference>
<dbReference type="InterPro" id="IPR029068">
    <property type="entry name" value="Glyas_Bleomycin-R_OHBP_Dase"/>
</dbReference>
<dbReference type="InterPro" id="IPR004360">
    <property type="entry name" value="Glyas_Fos-R_dOase_dom"/>
</dbReference>
<evidence type="ECO:0000313" key="2">
    <source>
        <dbReference type="EMBL" id="GHO46860.1"/>
    </source>
</evidence>
<sequence>MKLTYIPLRVTDFPAAVHFWSKVAKLPLTYSDENGEFASFDTGSVTLLLIGSKAVAKAGGDTLPIQPHAQSLYLSFQVDDVDKTYADLIAGGATSVYSPQDFSDLQARQAHIMDSDGHLIEIYQPLVKV</sequence>
<dbReference type="Gene3D" id="3.10.180.10">
    <property type="entry name" value="2,3-Dihydroxybiphenyl 1,2-Dioxygenase, domain 1"/>
    <property type="match status" value="1"/>
</dbReference>
<evidence type="ECO:0000313" key="3">
    <source>
        <dbReference type="Proteomes" id="UP000612362"/>
    </source>
</evidence>
<dbReference type="Proteomes" id="UP000612362">
    <property type="component" value="Unassembled WGS sequence"/>
</dbReference>
<feature type="domain" description="VOC" evidence="1">
    <location>
        <begin position="2"/>
        <end position="125"/>
    </location>
</feature>
<protein>
    <recommendedName>
        <fullName evidence="1">VOC domain-containing protein</fullName>
    </recommendedName>
</protein>
<organism evidence="2 3">
    <name type="scientific">Ktedonospora formicarum</name>
    <dbReference type="NCBI Taxonomy" id="2778364"/>
    <lineage>
        <taxon>Bacteria</taxon>
        <taxon>Bacillati</taxon>
        <taxon>Chloroflexota</taxon>
        <taxon>Ktedonobacteria</taxon>
        <taxon>Ktedonobacterales</taxon>
        <taxon>Ktedonobacteraceae</taxon>
        <taxon>Ktedonospora</taxon>
    </lineage>
</organism>
<proteinExistence type="predicted"/>